<dbReference type="Pfam" id="PF01728">
    <property type="entry name" value="FtsJ"/>
    <property type="match status" value="1"/>
</dbReference>
<gene>
    <name evidence="4" type="ORF">UFOPK1726_00924</name>
</gene>
<dbReference type="PIRSF" id="PIRSF005578">
    <property type="entry name" value="TlyA"/>
    <property type="match status" value="1"/>
</dbReference>
<dbReference type="InterPro" id="IPR002877">
    <property type="entry name" value="RNA_MeTrfase_FtsJ_dom"/>
</dbReference>
<reference evidence="4" key="1">
    <citation type="submission" date="2020-05" db="EMBL/GenBank/DDBJ databases">
        <authorList>
            <person name="Chiriac C."/>
            <person name="Salcher M."/>
            <person name="Ghai R."/>
            <person name="Kavagutti S V."/>
        </authorList>
    </citation>
    <scope>NUCLEOTIDE SEQUENCE</scope>
</reference>
<dbReference type="InterPro" id="IPR029063">
    <property type="entry name" value="SAM-dependent_MTases_sf"/>
</dbReference>
<dbReference type="InterPro" id="IPR047048">
    <property type="entry name" value="TlyA"/>
</dbReference>
<evidence type="ECO:0000313" key="4">
    <source>
        <dbReference type="EMBL" id="CAB4581015.1"/>
    </source>
</evidence>
<comment type="similarity">
    <text evidence="2">Belongs to the TlyA family.</text>
</comment>
<accession>A0A6J6F013</accession>
<dbReference type="GO" id="GO:0003723">
    <property type="term" value="F:RNA binding"/>
    <property type="evidence" value="ECO:0007669"/>
    <property type="project" value="UniProtKB-KW"/>
</dbReference>
<evidence type="ECO:0000256" key="1">
    <source>
        <dbReference type="ARBA" id="ARBA00022884"/>
    </source>
</evidence>
<dbReference type="InterPro" id="IPR004538">
    <property type="entry name" value="Hemolysin_A/TlyA"/>
</dbReference>
<dbReference type="AlphaFoldDB" id="A0A6J6F013"/>
<feature type="domain" description="RNA-binding S4" evidence="3">
    <location>
        <begin position="2"/>
        <end position="67"/>
    </location>
</feature>
<dbReference type="Gene3D" id="3.40.50.150">
    <property type="entry name" value="Vaccinia Virus protein VP39"/>
    <property type="match status" value="1"/>
</dbReference>
<name>A0A6J6F013_9ZZZZ</name>
<protein>
    <submittedName>
        <fullName evidence="4">Unannotated protein</fullName>
    </submittedName>
</protein>
<sequence>MRRLDLELTKRGLARSRSDAREMIEAGHVLVNGFVNAKPTSQVDENTSISVDEPKIKYVSRGAAKLLSALGELDISISGKICLDAGASTGGFVQVLLERGAKKIYAVDVGYGQLAWRLQQDNRVVIMDRTNVKNLSASDLPELVDLITADLSFISLKTVLPAFTAIAKPEAEMLLMVKPQFEVGKSDVGRGVVRSLQLRQQAVLSVVAAAKDLAWVAVGAVESKVHGPSGNREFFLHLARNGAELSLDQISQRLSEEF</sequence>
<dbReference type="Pfam" id="PF01479">
    <property type="entry name" value="S4"/>
    <property type="match status" value="1"/>
</dbReference>
<dbReference type="PANTHER" id="PTHR32319:SF0">
    <property type="entry name" value="BACTERIAL HEMOLYSIN-LIKE PROTEIN"/>
    <property type="match status" value="1"/>
</dbReference>
<dbReference type="CDD" id="cd02440">
    <property type="entry name" value="AdoMet_MTases"/>
    <property type="match status" value="1"/>
</dbReference>
<dbReference type="PANTHER" id="PTHR32319">
    <property type="entry name" value="BACTERIAL HEMOLYSIN-LIKE PROTEIN"/>
    <property type="match status" value="1"/>
</dbReference>
<evidence type="ECO:0000256" key="2">
    <source>
        <dbReference type="ARBA" id="ARBA00029460"/>
    </source>
</evidence>
<dbReference type="GO" id="GO:0008168">
    <property type="term" value="F:methyltransferase activity"/>
    <property type="evidence" value="ECO:0007669"/>
    <property type="project" value="InterPro"/>
</dbReference>
<proteinExistence type="inferred from homology"/>
<dbReference type="GO" id="GO:0032259">
    <property type="term" value="P:methylation"/>
    <property type="evidence" value="ECO:0007669"/>
    <property type="project" value="InterPro"/>
</dbReference>
<dbReference type="SUPFAM" id="SSF53335">
    <property type="entry name" value="S-adenosyl-L-methionine-dependent methyltransferases"/>
    <property type="match status" value="1"/>
</dbReference>
<dbReference type="EMBL" id="CAEZTT010000112">
    <property type="protein sequence ID" value="CAB4581015.1"/>
    <property type="molecule type" value="Genomic_DNA"/>
</dbReference>
<keyword evidence="1" id="KW-0694">RNA-binding</keyword>
<organism evidence="4">
    <name type="scientific">freshwater metagenome</name>
    <dbReference type="NCBI Taxonomy" id="449393"/>
    <lineage>
        <taxon>unclassified sequences</taxon>
        <taxon>metagenomes</taxon>
        <taxon>ecological metagenomes</taxon>
    </lineage>
</organism>
<dbReference type="CDD" id="cd00165">
    <property type="entry name" value="S4"/>
    <property type="match status" value="1"/>
</dbReference>
<evidence type="ECO:0000259" key="3">
    <source>
        <dbReference type="SMART" id="SM00363"/>
    </source>
</evidence>
<dbReference type="InterPro" id="IPR036986">
    <property type="entry name" value="S4_RNA-bd_sf"/>
</dbReference>
<dbReference type="SUPFAM" id="SSF55174">
    <property type="entry name" value="Alpha-L RNA-binding motif"/>
    <property type="match status" value="1"/>
</dbReference>
<dbReference type="SMART" id="SM00363">
    <property type="entry name" value="S4"/>
    <property type="match status" value="1"/>
</dbReference>
<dbReference type="Gene3D" id="3.10.290.10">
    <property type="entry name" value="RNA-binding S4 domain"/>
    <property type="match status" value="1"/>
</dbReference>
<dbReference type="NCBIfam" id="TIGR00478">
    <property type="entry name" value="tly"/>
    <property type="match status" value="1"/>
</dbReference>
<dbReference type="PROSITE" id="PS50889">
    <property type="entry name" value="S4"/>
    <property type="match status" value="1"/>
</dbReference>
<dbReference type="InterPro" id="IPR002942">
    <property type="entry name" value="S4_RNA-bd"/>
</dbReference>